<protein>
    <recommendedName>
        <fullName evidence="3">Fibronectin type-III domain-containing protein</fullName>
    </recommendedName>
</protein>
<dbReference type="RefSeq" id="WP_237868884.1">
    <property type="nucleotide sequence ID" value="NZ_JAKLTR010000002.1"/>
</dbReference>
<evidence type="ECO:0000313" key="2">
    <source>
        <dbReference type="Proteomes" id="UP001165367"/>
    </source>
</evidence>
<organism evidence="1 2">
    <name type="scientific">Terrimonas ginsenosidimutans</name>
    <dbReference type="NCBI Taxonomy" id="2908004"/>
    <lineage>
        <taxon>Bacteria</taxon>
        <taxon>Pseudomonadati</taxon>
        <taxon>Bacteroidota</taxon>
        <taxon>Chitinophagia</taxon>
        <taxon>Chitinophagales</taxon>
        <taxon>Chitinophagaceae</taxon>
        <taxon>Terrimonas</taxon>
    </lineage>
</organism>
<name>A0ABS9KMK4_9BACT</name>
<keyword evidence="2" id="KW-1185">Reference proteome</keyword>
<dbReference type="Proteomes" id="UP001165367">
    <property type="component" value="Unassembled WGS sequence"/>
</dbReference>
<proteinExistence type="predicted"/>
<comment type="caution">
    <text evidence="1">The sequence shown here is derived from an EMBL/GenBank/DDBJ whole genome shotgun (WGS) entry which is preliminary data.</text>
</comment>
<gene>
    <name evidence="1" type="ORF">LZZ85_04600</name>
</gene>
<evidence type="ECO:0000313" key="1">
    <source>
        <dbReference type="EMBL" id="MCG2613544.1"/>
    </source>
</evidence>
<reference evidence="1" key="1">
    <citation type="submission" date="2022-01" db="EMBL/GenBank/DDBJ databases">
        <authorList>
            <person name="Jo J.-H."/>
            <person name="Im W.-T."/>
        </authorList>
    </citation>
    <scope>NUCLEOTIDE SEQUENCE</scope>
    <source>
        <strain evidence="1">NA20</strain>
    </source>
</reference>
<evidence type="ECO:0008006" key="3">
    <source>
        <dbReference type="Google" id="ProtNLM"/>
    </source>
</evidence>
<accession>A0ABS9KMK4</accession>
<sequence>MQFIFVLLLALASRHDDTGMRKPAPAPFTLNVSISQEGATVKLRWRGPMNPQGCCFTIERKLNGRFYTIDSVTGSGSQDYIYTEKYPSAGTHVYRIRCLQKGQTSLNSDEKSINISAADRLIVSGSPGSSSLVVFHTIAGQHERIVLFNKKDQEINSYQVIPGRTFTTVSLPGVAPGLHYLGLVRPGTVIYYPIVID</sequence>
<dbReference type="EMBL" id="JAKLTR010000002">
    <property type="protein sequence ID" value="MCG2613544.1"/>
    <property type="molecule type" value="Genomic_DNA"/>
</dbReference>